<feature type="compositionally biased region" description="Low complexity" evidence="1">
    <location>
        <begin position="359"/>
        <end position="369"/>
    </location>
</feature>
<sequence length="452" mass="49495">MLNTTSMVNQSQGSGSTDLTGKLIIKARLGDDIRRIPIYNEELTYDELILMMQRVFRGTLETNEEVTIKYADEDGDLITIFDDSDMNLAIQMSRILKITIFTKAHPQSGNKQQLGGTTGIRNELMQIRNQVNKLLDQLAVETPDGISPESTVPTVSVVKPNIKTQEEVHTEATPSLAPSQATYEPAFDPLTAGLNNSTQQVTNFGKTADRPASPVESVNSVSSATQLRQQQPPQQQPQQPATQTSMDSLHQSFGMMPQQNQNQAFPPQTQNPEQMQTTYQQGAQPPMPAASTQVVPPAQTQNQPSNYAGTTQYGQQPVQHTNPPMTSQQYTAPNMQAPGMNSAPQANYGPPGSSYNPYDQQQVQDQRQQPSPKVANQYGGSPQAPQPTPYGQPANPMPQQNQQGFHQQPRGPPATQPGYNMPQGQVPPGGPNPHRLFGRGSYRPRQPGIGYQ</sequence>
<dbReference type="InterPro" id="IPR033512">
    <property type="entry name" value="TFG"/>
</dbReference>
<feature type="compositionally biased region" description="Polar residues" evidence="1">
    <location>
        <begin position="241"/>
        <end position="251"/>
    </location>
</feature>
<dbReference type="InterPro" id="IPR053793">
    <property type="entry name" value="PB1-like"/>
</dbReference>
<dbReference type="PANTHER" id="PTHR15335:SF7">
    <property type="entry name" value="PROTEIN TFG"/>
    <property type="match status" value="1"/>
</dbReference>
<feature type="compositionally biased region" description="Polar residues" evidence="1">
    <location>
        <begin position="216"/>
        <end position="228"/>
    </location>
</feature>
<dbReference type="Gene3D" id="3.10.20.90">
    <property type="entry name" value="Phosphatidylinositol 3-kinase Catalytic Subunit, Chain A, domain 1"/>
    <property type="match status" value="1"/>
</dbReference>
<feature type="compositionally biased region" description="Low complexity" evidence="1">
    <location>
        <begin position="392"/>
        <end position="408"/>
    </location>
</feature>
<feature type="compositionally biased region" description="Polar residues" evidence="1">
    <location>
        <begin position="290"/>
        <end position="334"/>
    </location>
</feature>
<name>A0A6F9DUR6_9ASCI</name>
<dbReference type="PANTHER" id="PTHR15335">
    <property type="entry name" value="PROTEIN TFG"/>
    <property type="match status" value="1"/>
</dbReference>
<evidence type="ECO:0000259" key="2">
    <source>
        <dbReference type="PROSITE" id="PS51745"/>
    </source>
</evidence>
<organism evidence="3">
    <name type="scientific">Phallusia mammillata</name>
    <dbReference type="NCBI Taxonomy" id="59560"/>
    <lineage>
        <taxon>Eukaryota</taxon>
        <taxon>Metazoa</taxon>
        <taxon>Chordata</taxon>
        <taxon>Tunicata</taxon>
        <taxon>Ascidiacea</taxon>
        <taxon>Phlebobranchia</taxon>
        <taxon>Ascidiidae</taxon>
        <taxon>Phallusia</taxon>
    </lineage>
</organism>
<proteinExistence type="evidence at transcript level"/>
<protein>
    <submittedName>
        <fullName evidence="3">Protein TFG</fullName>
    </submittedName>
</protein>
<dbReference type="InterPro" id="IPR000270">
    <property type="entry name" value="PB1_dom"/>
</dbReference>
<feature type="domain" description="PB1" evidence="2">
    <location>
        <begin position="22"/>
        <end position="103"/>
    </location>
</feature>
<dbReference type="InterPro" id="IPR034857">
    <property type="entry name" value="PB1_TFG"/>
</dbReference>
<dbReference type="CDD" id="cd06401">
    <property type="entry name" value="PB1_TFG"/>
    <property type="match status" value="1"/>
</dbReference>
<feature type="compositionally biased region" description="Polar residues" evidence="1">
    <location>
        <begin position="273"/>
        <end position="283"/>
    </location>
</feature>
<feature type="compositionally biased region" description="Polar residues" evidence="1">
    <location>
        <begin position="193"/>
        <end position="205"/>
    </location>
</feature>
<evidence type="ECO:0000256" key="1">
    <source>
        <dbReference type="SAM" id="MobiDB-lite"/>
    </source>
</evidence>
<dbReference type="Pfam" id="PF00564">
    <property type="entry name" value="PB1"/>
    <property type="match status" value="1"/>
</dbReference>
<dbReference type="GO" id="GO:0048208">
    <property type="term" value="P:COPII vesicle coating"/>
    <property type="evidence" value="ECO:0007669"/>
    <property type="project" value="InterPro"/>
</dbReference>
<feature type="compositionally biased region" description="Polar residues" evidence="1">
    <location>
        <begin position="172"/>
        <end position="182"/>
    </location>
</feature>
<reference evidence="3" key="1">
    <citation type="submission" date="2020-04" db="EMBL/GenBank/DDBJ databases">
        <authorList>
            <person name="Neveu A P."/>
        </authorList>
    </citation>
    <scope>NUCLEOTIDE SEQUENCE</scope>
    <source>
        <tissue evidence="3">Whole embryo</tissue>
    </source>
</reference>
<dbReference type="GO" id="GO:0042802">
    <property type="term" value="F:identical protein binding"/>
    <property type="evidence" value="ECO:0007669"/>
    <property type="project" value="InterPro"/>
</dbReference>
<feature type="compositionally biased region" description="Low complexity" evidence="1">
    <location>
        <begin position="257"/>
        <end position="272"/>
    </location>
</feature>
<dbReference type="SMART" id="SM00666">
    <property type="entry name" value="PB1"/>
    <property type="match status" value="1"/>
</dbReference>
<gene>
    <name evidence="3" type="primary">Tfg</name>
</gene>
<feature type="region of interest" description="Disordered" evidence="1">
    <location>
        <begin position="166"/>
        <end position="452"/>
    </location>
</feature>
<dbReference type="GO" id="GO:0070971">
    <property type="term" value="C:endoplasmic reticulum exit site"/>
    <property type="evidence" value="ECO:0007669"/>
    <property type="project" value="TreeGrafter"/>
</dbReference>
<dbReference type="EMBL" id="LR791059">
    <property type="protein sequence ID" value="CAB3266921.1"/>
    <property type="molecule type" value="mRNA"/>
</dbReference>
<accession>A0A6F9DUR6</accession>
<dbReference type="SUPFAM" id="SSF54277">
    <property type="entry name" value="CAD &amp; PB1 domains"/>
    <property type="match status" value="1"/>
</dbReference>
<dbReference type="AlphaFoldDB" id="A0A6F9DUR6"/>
<dbReference type="PROSITE" id="PS51745">
    <property type="entry name" value="PB1"/>
    <property type="match status" value="1"/>
</dbReference>
<evidence type="ECO:0000313" key="3">
    <source>
        <dbReference type="EMBL" id="CAB3266921.1"/>
    </source>
</evidence>
<feature type="compositionally biased region" description="Low complexity" evidence="1">
    <location>
        <begin position="229"/>
        <end position="240"/>
    </location>
</feature>